<proteinExistence type="inferred from homology"/>
<feature type="region of interest" description="Disordered" evidence="8">
    <location>
        <begin position="266"/>
        <end position="286"/>
    </location>
</feature>
<dbReference type="Pfam" id="PF08352">
    <property type="entry name" value="oligo_HPY"/>
    <property type="match status" value="1"/>
</dbReference>
<evidence type="ECO:0000313" key="10">
    <source>
        <dbReference type="EMBL" id="HIX52733.1"/>
    </source>
</evidence>
<dbReference type="NCBIfam" id="TIGR01727">
    <property type="entry name" value="oligo_HPY"/>
    <property type="match status" value="1"/>
</dbReference>
<keyword evidence="7" id="KW-0472">Membrane</keyword>
<evidence type="ECO:0000256" key="5">
    <source>
        <dbReference type="ARBA" id="ARBA00022741"/>
    </source>
</evidence>
<protein>
    <submittedName>
        <fullName evidence="10">ABC transporter ATP-binding protein</fullName>
    </submittedName>
</protein>
<dbReference type="SMART" id="SM00382">
    <property type="entry name" value="AAA"/>
    <property type="match status" value="1"/>
</dbReference>
<dbReference type="Pfam" id="PF00005">
    <property type="entry name" value="ABC_tran"/>
    <property type="match status" value="1"/>
</dbReference>
<evidence type="ECO:0000256" key="1">
    <source>
        <dbReference type="ARBA" id="ARBA00004202"/>
    </source>
</evidence>
<comment type="similarity">
    <text evidence="2">Belongs to the ABC transporter superfamily.</text>
</comment>
<dbReference type="InterPro" id="IPR017871">
    <property type="entry name" value="ABC_transporter-like_CS"/>
</dbReference>
<accession>A0A9D2AWQ0</accession>
<dbReference type="GO" id="GO:0005886">
    <property type="term" value="C:plasma membrane"/>
    <property type="evidence" value="ECO:0007669"/>
    <property type="project" value="UniProtKB-SubCell"/>
</dbReference>
<dbReference type="PANTHER" id="PTHR43297:SF2">
    <property type="entry name" value="DIPEPTIDE TRANSPORT ATP-BINDING PROTEIN DPPD"/>
    <property type="match status" value="1"/>
</dbReference>
<reference evidence="10" key="1">
    <citation type="journal article" date="2021" name="PeerJ">
        <title>Extensive microbial diversity within the chicken gut microbiome revealed by metagenomics and culture.</title>
        <authorList>
            <person name="Gilroy R."/>
            <person name="Ravi A."/>
            <person name="Getino M."/>
            <person name="Pursley I."/>
            <person name="Horton D.L."/>
            <person name="Alikhan N.F."/>
            <person name="Baker D."/>
            <person name="Gharbi K."/>
            <person name="Hall N."/>
            <person name="Watson M."/>
            <person name="Adriaenssens E.M."/>
            <person name="Foster-Nyarko E."/>
            <person name="Jarju S."/>
            <person name="Secka A."/>
            <person name="Antonio M."/>
            <person name="Oren A."/>
            <person name="Chaudhuri R.R."/>
            <person name="La Ragione R."/>
            <person name="Hildebrand F."/>
            <person name="Pallen M.J."/>
        </authorList>
    </citation>
    <scope>NUCLEOTIDE SEQUENCE</scope>
    <source>
        <strain evidence="10">ChiGjej4B4-12881</strain>
    </source>
</reference>
<keyword evidence="5" id="KW-0547">Nucleotide-binding</keyword>
<dbReference type="FunFam" id="3.40.50.300:FF:000016">
    <property type="entry name" value="Oligopeptide ABC transporter ATP-binding component"/>
    <property type="match status" value="1"/>
</dbReference>
<dbReference type="GO" id="GO:0016887">
    <property type="term" value="F:ATP hydrolysis activity"/>
    <property type="evidence" value="ECO:0007669"/>
    <property type="project" value="InterPro"/>
</dbReference>
<evidence type="ECO:0000256" key="6">
    <source>
        <dbReference type="ARBA" id="ARBA00022840"/>
    </source>
</evidence>
<dbReference type="InterPro" id="IPR013563">
    <property type="entry name" value="Oligopep_ABC_C"/>
</dbReference>
<evidence type="ECO:0000313" key="11">
    <source>
        <dbReference type="Proteomes" id="UP000886780"/>
    </source>
</evidence>
<dbReference type="InterPro" id="IPR027417">
    <property type="entry name" value="P-loop_NTPase"/>
</dbReference>
<dbReference type="InterPro" id="IPR003439">
    <property type="entry name" value="ABC_transporter-like_ATP-bd"/>
</dbReference>
<dbReference type="PROSITE" id="PS00211">
    <property type="entry name" value="ABC_TRANSPORTER_1"/>
    <property type="match status" value="1"/>
</dbReference>
<dbReference type="CDD" id="cd03257">
    <property type="entry name" value="ABC_NikE_OppD_transporters"/>
    <property type="match status" value="1"/>
</dbReference>
<evidence type="ECO:0000256" key="8">
    <source>
        <dbReference type="SAM" id="MobiDB-lite"/>
    </source>
</evidence>
<keyword evidence="6 10" id="KW-0067">ATP-binding</keyword>
<dbReference type="EMBL" id="DXEU01000145">
    <property type="protein sequence ID" value="HIX52733.1"/>
    <property type="molecule type" value="Genomic_DNA"/>
</dbReference>
<dbReference type="GO" id="GO:0015833">
    <property type="term" value="P:peptide transport"/>
    <property type="evidence" value="ECO:0007669"/>
    <property type="project" value="InterPro"/>
</dbReference>
<sequence length="341" mass="37976">MEPILKIENLKTSFMTSNGEVQAVRGVSFSVDKGEIVGLVGESGSGKSVTSMSILKLLADTARIKEGKILFEGEDLARYSKAQMRKIRGGKISMIFQDPMSSLNPLIPVGKQVAEMIRVHHPGKDKGEIKREVLDLFSRVRIPEPEKRYHSFPHEFSGGMRQRVMIAMALANRPELLIADEPTTALDVTIQDQILKQLRELKKEYGTSIIFITHDLGVVAELCDRVVVLYGGLVMEEASVFDIFENPRHPYTLGLLASIPSLDQDKSRRLKPIPGSPPDMTKPPAGCPFAPRCPYARVVCGRELPEMTEISGDHRSRCWLLDADAPSENNPFREEGEKSHE</sequence>
<evidence type="ECO:0000256" key="2">
    <source>
        <dbReference type="ARBA" id="ARBA00005417"/>
    </source>
</evidence>
<dbReference type="InterPro" id="IPR003593">
    <property type="entry name" value="AAA+_ATPase"/>
</dbReference>
<dbReference type="AlphaFoldDB" id="A0A9D2AWQ0"/>
<dbReference type="InterPro" id="IPR050388">
    <property type="entry name" value="ABC_Ni/Peptide_Import"/>
</dbReference>
<comment type="caution">
    <text evidence="10">The sequence shown here is derived from an EMBL/GenBank/DDBJ whole genome shotgun (WGS) entry which is preliminary data.</text>
</comment>
<gene>
    <name evidence="10" type="ORF">IAA28_08000</name>
</gene>
<keyword evidence="3" id="KW-0813">Transport</keyword>
<dbReference type="SUPFAM" id="SSF52540">
    <property type="entry name" value="P-loop containing nucleoside triphosphate hydrolases"/>
    <property type="match status" value="1"/>
</dbReference>
<dbReference type="PANTHER" id="PTHR43297">
    <property type="entry name" value="OLIGOPEPTIDE TRANSPORT ATP-BINDING PROTEIN APPD"/>
    <property type="match status" value="1"/>
</dbReference>
<organism evidence="10 11">
    <name type="scientific">Candidatus Lachnoclostridium stercoripullorum</name>
    <dbReference type="NCBI Taxonomy" id="2838635"/>
    <lineage>
        <taxon>Bacteria</taxon>
        <taxon>Bacillati</taxon>
        <taxon>Bacillota</taxon>
        <taxon>Clostridia</taxon>
        <taxon>Lachnospirales</taxon>
        <taxon>Lachnospiraceae</taxon>
    </lineage>
</organism>
<dbReference type="Gene3D" id="3.40.50.300">
    <property type="entry name" value="P-loop containing nucleotide triphosphate hydrolases"/>
    <property type="match status" value="1"/>
</dbReference>
<evidence type="ECO:0000259" key="9">
    <source>
        <dbReference type="PROSITE" id="PS50893"/>
    </source>
</evidence>
<evidence type="ECO:0000256" key="7">
    <source>
        <dbReference type="ARBA" id="ARBA00023136"/>
    </source>
</evidence>
<dbReference type="GO" id="GO:0005524">
    <property type="term" value="F:ATP binding"/>
    <property type="evidence" value="ECO:0007669"/>
    <property type="project" value="UniProtKB-KW"/>
</dbReference>
<comment type="subcellular location">
    <subcellularLocation>
        <location evidence="1">Cell membrane</location>
        <topology evidence="1">Peripheral membrane protein</topology>
    </subcellularLocation>
</comment>
<dbReference type="Proteomes" id="UP000886780">
    <property type="component" value="Unassembled WGS sequence"/>
</dbReference>
<evidence type="ECO:0000256" key="4">
    <source>
        <dbReference type="ARBA" id="ARBA00022475"/>
    </source>
</evidence>
<evidence type="ECO:0000256" key="3">
    <source>
        <dbReference type="ARBA" id="ARBA00022448"/>
    </source>
</evidence>
<dbReference type="PROSITE" id="PS50893">
    <property type="entry name" value="ABC_TRANSPORTER_2"/>
    <property type="match status" value="1"/>
</dbReference>
<name>A0A9D2AWQ0_9FIRM</name>
<reference evidence="10" key="2">
    <citation type="submission" date="2021-04" db="EMBL/GenBank/DDBJ databases">
        <authorList>
            <person name="Gilroy R."/>
        </authorList>
    </citation>
    <scope>NUCLEOTIDE SEQUENCE</scope>
    <source>
        <strain evidence="10">ChiGjej4B4-12881</strain>
    </source>
</reference>
<feature type="domain" description="ABC transporter" evidence="9">
    <location>
        <begin position="5"/>
        <end position="256"/>
    </location>
</feature>
<keyword evidence="4" id="KW-1003">Cell membrane</keyword>